<evidence type="ECO:0000256" key="1">
    <source>
        <dbReference type="SAM" id="MobiDB-lite"/>
    </source>
</evidence>
<dbReference type="SMART" id="SM00858">
    <property type="entry name" value="SAF"/>
    <property type="match status" value="1"/>
</dbReference>
<dbReference type="NCBIfam" id="TIGR03177">
    <property type="entry name" value="pilus_cpaB"/>
    <property type="match status" value="1"/>
</dbReference>
<name>A0A4S4B8D0_9RHOO</name>
<dbReference type="CDD" id="cd11614">
    <property type="entry name" value="SAF_CpaB_FlgA_like"/>
    <property type="match status" value="1"/>
</dbReference>
<feature type="transmembrane region" description="Helical" evidence="2">
    <location>
        <begin position="29"/>
        <end position="50"/>
    </location>
</feature>
<dbReference type="InterPro" id="IPR031571">
    <property type="entry name" value="RcpC_dom"/>
</dbReference>
<dbReference type="InterPro" id="IPR017592">
    <property type="entry name" value="Pilus_assmbl_Flp-typ_CpaB"/>
</dbReference>
<dbReference type="Proteomes" id="UP000308430">
    <property type="component" value="Unassembled WGS sequence"/>
</dbReference>
<dbReference type="EMBL" id="SSOC01000001">
    <property type="protein sequence ID" value="THF67253.1"/>
    <property type="molecule type" value="Genomic_DNA"/>
</dbReference>
<protein>
    <submittedName>
        <fullName evidence="4">Flp pilus assembly protein CpaB</fullName>
    </submittedName>
</protein>
<evidence type="ECO:0000256" key="2">
    <source>
        <dbReference type="SAM" id="Phobius"/>
    </source>
</evidence>
<organism evidence="4 5">
    <name type="scientific">Pseudothauera nasutitermitis</name>
    <dbReference type="NCBI Taxonomy" id="2565930"/>
    <lineage>
        <taxon>Bacteria</taxon>
        <taxon>Pseudomonadati</taxon>
        <taxon>Pseudomonadota</taxon>
        <taxon>Betaproteobacteria</taxon>
        <taxon>Rhodocyclales</taxon>
        <taxon>Zoogloeaceae</taxon>
        <taxon>Pseudothauera</taxon>
    </lineage>
</organism>
<evidence type="ECO:0000313" key="4">
    <source>
        <dbReference type="EMBL" id="THF67253.1"/>
    </source>
</evidence>
<sequence>MTQGWSDTFPPDRPARTRITESALKTSSVLLLAGALTLAAGTALVARVLMKPPPPVTIIKEVEAAKPVVYQVLAARRDLSPGAFLDAAALEWRERPEASVHASHFTAAGEGERRTQERSLTGAALRRPLAAGEPLSNDMLVRPGEPGFIAAVLSPGMRAISIPTSAVSSNAGLVSAGDWVDVILSLERGTSSETTAGSEAKNPLVSLAAQTILRHVRVLALNNNAASIAPAGTKEETAADRPRTSSARPHFETLTLEVTPEAAEKLAVAKEAGTLQVALRGVHDEVEDIQPAAARQVTRIDDATAIFRAPTGSATAVTVKTFQGNQQGVLSFNRAP</sequence>
<dbReference type="AlphaFoldDB" id="A0A4S4B8D0"/>
<keyword evidence="2" id="KW-1133">Transmembrane helix</keyword>
<dbReference type="InterPro" id="IPR013974">
    <property type="entry name" value="SAF"/>
</dbReference>
<dbReference type="Pfam" id="PF08666">
    <property type="entry name" value="SAF"/>
    <property type="match status" value="1"/>
</dbReference>
<evidence type="ECO:0000259" key="3">
    <source>
        <dbReference type="SMART" id="SM00858"/>
    </source>
</evidence>
<feature type="region of interest" description="Disordered" evidence="1">
    <location>
        <begin position="101"/>
        <end position="120"/>
    </location>
</feature>
<keyword evidence="2" id="KW-0472">Membrane</keyword>
<gene>
    <name evidence="4" type="primary">cpaB</name>
    <name evidence="4" type="ORF">E6C76_02425</name>
</gene>
<dbReference type="OrthoDB" id="2037472at2"/>
<keyword evidence="2" id="KW-0812">Transmembrane</keyword>
<dbReference type="Pfam" id="PF16976">
    <property type="entry name" value="RcpC"/>
    <property type="match status" value="1"/>
</dbReference>
<proteinExistence type="predicted"/>
<evidence type="ECO:0000313" key="5">
    <source>
        <dbReference type="Proteomes" id="UP000308430"/>
    </source>
</evidence>
<reference evidence="4 5" key="1">
    <citation type="submission" date="2019-04" db="EMBL/GenBank/DDBJ databases">
        <title>Azoarcus nasutitermitis sp. nov. isolated from termite nest.</title>
        <authorList>
            <person name="Lin S.-Y."/>
            <person name="Hameed A."/>
            <person name="Hsu Y.-H."/>
            <person name="Young C.-C."/>
        </authorList>
    </citation>
    <scope>NUCLEOTIDE SEQUENCE [LARGE SCALE GENOMIC DNA]</scope>
    <source>
        <strain evidence="4 5">CC-YHH838</strain>
    </source>
</reference>
<comment type="caution">
    <text evidence="4">The sequence shown here is derived from an EMBL/GenBank/DDBJ whole genome shotgun (WGS) entry which is preliminary data.</text>
</comment>
<feature type="domain" description="SAF" evidence="3">
    <location>
        <begin position="70"/>
        <end position="141"/>
    </location>
</feature>
<keyword evidence="5" id="KW-1185">Reference proteome</keyword>
<accession>A0A4S4B8D0</accession>